<comment type="similarity">
    <text evidence="1">Belongs to the HupF/HypC family.</text>
</comment>
<dbReference type="InterPro" id="IPR001109">
    <property type="entry name" value="Hydrogenase_HupF/HypC"/>
</dbReference>
<dbReference type="PRINTS" id="PR00445">
    <property type="entry name" value="HUPFHYPC"/>
</dbReference>
<dbReference type="AlphaFoldDB" id="A0A7K0K4D1"/>
<dbReference type="InterPro" id="IPR019812">
    <property type="entry name" value="Hydgase_assmbl_chp_CS"/>
</dbReference>
<evidence type="ECO:0000313" key="2">
    <source>
        <dbReference type="EMBL" id="MST50304.1"/>
    </source>
</evidence>
<comment type="caution">
    <text evidence="2">The sequence shown here is derived from an EMBL/GenBank/DDBJ whole genome shotgun (WGS) entry which is preliminary data.</text>
</comment>
<dbReference type="EMBL" id="VUMY01000016">
    <property type="protein sequence ID" value="MST50304.1"/>
    <property type="molecule type" value="Genomic_DNA"/>
</dbReference>
<dbReference type="PANTHER" id="PTHR35177:SF2">
    <property type="entry name" value="HYDROGENASE MATURATION FACTOR HYBG"/>
    <property type="match status" value="1"/>
</dbReference>
<dbReference type="PROSITE" id="PS01097">
    <property type="entry name" value="HUPF_HYPC"/>
    <property type="match status" value="1"/>
</dbReference>
<dbReference type="FunFam" id="2.30.30.140:FF:000022">
    <property type="entry name" value="Hydrogenase assembly chaperone HybG"/>
    <property type="match status" value="1"/>
</dbReference>
<gene>
    <name evidence="2" type="ORF">FYJ63_08695</name>
</gene>
<protein>
    <submittedName>
        <fullName evidence="2">HypC/HybG/HupF family hydrogenase formation chaperone</fullName>
    </submittedName>
</protein>
<sequence length="91" mass="9665">MCLGVPAQIVDFEKAAERIATVSISGVNREISVDLMEGEPLEVGDWVLVHVGFALAKIDAEEAAATLDQIKKLGGNTFEDELDSFATSAIS</sequence>
<dbReference type="GO" id="GO:1902670">
    <property type="term" value="F:carbon dioxide binding"/>
    <property type="evidence" value="ECO:0007669"/>
    <property type="project" value="TreeGrafter"/>
</dbReference>
<dbReference type="SUPFAM" id="SSF159127">
    <property type="entry name" value="HupF/HypC-like"/>
    <property type="match status" value="1"/>
</dbReference>
<reference evidence="2 3" key="1">
    <citation type="submission" date="2019-08" db="EMBL/GenBank/DDBJ databases">
        <title>In-depth cultivation of the pig gut microbiome towards novel bacterial diversity and tailored functional studies.</title>
        <authorList>
            <person name="Wylensek D."/>
            <person name="Hitch T.C.A."/>
            <person name="Clavel T."/>
        </authorList>
    </citation>
    <scope>NUCLEOTIDE SEQUENCE [LARGE SCALE GENOMIC DNA]</scope>
    <source>
        <strain evidence="2 3">RF-GAM-744-WT-7</strain>
    </source>
</reference>
<dbReference type="Proteomes" id="UP000442535">
    <property type="component" value="Unassembled WGS sequence"/>
</dbReference>
<name>A0A7K0K4D1_9ACTO</name>
<dbReference type="GO" id="GO:0051604">
    <property type="term" value="P:protein maturation"/>
    <property type="evidence" value="ECO:0007669"/>
    <property type="project" value="TreeGrafter"/>
</dbReference>
<accession>A0A7K0K4D1</accession>
<dbReference type="RefSeq" id="WP_154545814.1">
    <property type="nucleotide sequence ID" value="NZ_JAQYQY010000027.1"/>
</dbReference>
<dbReference type="PANTHER" id="PTHR35177">
    <property type="entry name" value="HYDROGENASE MATURATION FACTOR HYBG"/>
    <property type="match status" value="1"/>
</dbReference>
<dbReference type="GO" id="GO:0005506">
    <property type="term" value="F:iron ion binding"/>
    <property type="evidence" value="ECO:0007669"/>
    <property type="project" value="TreeGrafter"/>
</dbReference>
<proteinExistence type="inferred from homology"/>
<evidence type="ECO:0000256" key="1">
    <source>
        <dbReference type="ARBA" id="ARBA00006018"/>
    </source>
</evidence>
<dbReference type="NCBIfam" id="TIGR00074">
    <property type="entry name" value="hypC_hupF"/>
    <property type="match status" value="1"/>
</dbReference>
<dbReference type="Gene3D" id="2.30.30.140">
    <property type="match status" value="1"/>
</dbReference>
<organism evidence="2 3">
    <name type="scientific">Mobiluncus porci</name>
    <dbReference type="NCBI Taxonomy" id="2652278"/>
    <lineage>
        <taxon>Bacteria</taxon>
        <taxon>Bacillati</taxon>
        <taxon>Actinomycetota</taxon>
        <taxon>Actinomycetes</taxon>
        <taxon>Actinomycetales</taxon>
        <taxon>Actinomycetaceae</taxon>
        <taxon>Mobiluncus</taxon>
    </lineage>
</organism>
<dbReference type="Pfam" id="PF01455">
    <property type="entry name" value="HupF_HypC"/>
    <property type="match status" value="1"/>
</dbReference>
<evidence type="ECO:0000313" key="3">
    <source>
        <dbReference type="Proteomes" id="UP000442535"/>
    </source>
</evidence>
<keyword evidence="3" id="KW-1185">Reference proteome</keyword>